<dbReference type="Pfam" id="PF03888">
    <property type="entry name" value="MucB_RseB"/>
    <property type="match status" value="1"/>
</dbReference>
<feature type="domain" description="MucB/RseB N-terminal" evidence="1">
    <location>
        <begin position="135"/>
        <end position="210"/>
    </location>
</feature>
<reference evidence="2" key="1">
    <citation type="journal article" date="2015" name="Nature">
        <title>Complex archaea that bridge the gap between prokaryotes and eukaryotes.</title>
        <authorList>
            <person name="Spang A."/>
            <person name="Saw J.H."/>
            <person name="Jorgensen S.L."/>
            <person name="Zaremba-Niedzwiedzka K."/>
            <person name="Martijn J."/>
            <person name="Lind A.E."/>
            <person name="van Eijk R."/>
            <person name="Schleper C."/>
            <person name="Guy L."/>
            <person name="Ettema T.J."/>
        </authorList>
    </citation>
    <scope>NUCLEOTIDE SEQUENCE</scope>
</reference>
<dbReference type="AlphaFoldDB" id="A0A0F9H9I0"/>
<dbReference type="EMBL" id="LAZR01017614">
    <property type="protein sequence ID" value="KKL99686.1"/>
    <property type="molecule type" value="Genomic_DNA"/>
</dbReference>
<protein>
    <recommendedName>
        <fullName evidence="1">MucB/RseB N-terminal domain-containing protein</fullName>
    </recommendedName>
</protein>
<gene>
    <name evidence="2" type="ORF">LCGC14_1811930</name>
</gene>
<sequence>MRQVFSFLIACALLAATPVAHAGNENPLAQAEAAFKELTTYTAILRSYAGGTENIRFFYKKPGFIRMEFISPHKGALLAYNPETGKVRLRPFGAIKPLIITLSPGNRLIRSPRGHTVDRSHLGALIENARIIEGSGSLKTLGVEEINGRMALKVEVKAQEGFESDGVNRHLLWLDSETHLPIKAEGYDAEGELIEGVFIDGLLVGVPISNSLFSP</sequence>
<evidence type="ECO:0000259" key="1">
    <source>
        <dbReference type="Pfam" id="PF03888"/>
    </source>
</evidence>
<proteinExistence type="predicted"/>
<comment type="caution">
    <text evidence="2">The sequence shown here is derived from an EMBL/GenBank/DDBJ whole genome shotgun (WGS) entry which is preliminary data.</text>
</comment>
<dbReference type="Gene3D" id="2.50.20.10">
    <property type="entry name" value="Lipoprotein localisation LolA/LolB/LppX"/>
    <property type="match status" value="1"/>
</dbReference>
<evidence type="ECO:0000313" key="2">
    <source>
        <dbReference type="EMBL" id="KKL99686.1"/>
    </source>
</evidence>
<dbReference type="InterPro" id="IPR033434">
    <property type="entry name" value="MucB/RseB_N"/>
</dbReference>
<name>A0A0F9H9I0_9ZZZZ</name>
<organism evidence="2">
    <name type="scientific">marine sediment metagenome</name>
    <dbReference type="NCBI Taxonomy" id="412755"/>
    <lineage>
        <taxon>unclassified sequences</taxon>
        <taxon>metagenomes</taxon>
        <taxon>ecological metagenomes</taxon>
    </lineage>
</organism>
<accession>A0A0F9H9I0</accession>